<evidence type="ECO:0000313" key="6">
    <source>
        <dbReference type="EMBL" id="CRZ05889.1"/>
    </source>
</evidence>
<dbReference type="InterPro" id="IPR036915">
    <property type="entry name" value="Cyclin-like_sf"/>
</dbReference>
<keyword evidence="2 4" id="KW-0195">Cyclin</keyword>
<dbReference type="SMART" id="SM00385">
    <property type="entry name" value="CYCLIN"/>
    <property type="match status" value="2"/>
</dbReference>
<comment type="similarity">
    <text evidence="4">Belongs to the cyclin family.</text>
</comment>
<dbReference type="InterPro" id="IPR039361">
    <property type="entry name" value="Cyclin"/>
</dbReference>
<dbReference type="InterPro" id="IPR013763">
    <property type="entry name" value="Cyclin-like_dom"/>
</dbReference>
<dbReference type="SUPFAM" id="SSF47954">
    <property type="entry name" value="Cyclin-like"/>
    <property type="match status" value="2"/>
</dbReference>
<dbReference type="PROSITE" id="PS00292">
    <property type="entry name" value="CYCLINS"/>
    <property type="match status" value="1"/>
</dbReference>
<dbReference type="Pfam" id="PF00134">
    <property type="entry name" value="Cyclin_N"/>
    <property type="match status" value="1"/>
</dbReference>
<evidence type="ECO:0000256" key="4">
    <source>
        <dbReference type="RuleBase" id="RU000383"/>
    </source>
</evidence>
<dbReference type="InterPro" id="IPR048258">
    <property type="entry name" value="Cyclins_cyclin-box"/>
</dbReference>
<organism evidence="6">
    <name type="scientific">Spongospora subterranea</name>
    <dbReference type="NCBI Taxonomy" id="70186"/>
    <lineage>
        <taxon>Eukaryota</taxon>
        <taxon>Sar</taxon>
        <taxon>Rhizaria</taxon>
        <taxon>Endomyxa</taxon>
        <taxon>Phytomyxea</taxon>
        <taxon>Plasmodiophorida</taxon>
        <taxon>Plasmodiophoridae</taxon>
        <taxon>Spongospora</taxon>
    </lineage>
</organism>
<feature type="domain" description="Cyclin-like" evidence="5">
    <location>
        <begin position="60"/>
        <end position="144"/>
    </location>
</feature>
<accession>A0A0H5RBP7</accession>
<dbReference type="PANTHER" id="PTHR10177">
    <property type="entry name" value="CYCLINS"/>
    <property type="match status" value="1"/>
</dbReference>
<keyword evidence="3" id="KW-0131">Cell cycle</keyword>
<reference evidence="6" key="1">
    <citation type="submission" date="2015-04" db="EMBL/GenBank/DDBJ databases">
        <title>The genome sequence of the plant pathogenic Rhizarian Plasmodiophora brassicae reveals insights in its biotrophic life cycle and the origin of chitin synthesis.</title>
        <authorList>
            <person name="Schwelm A."/>
            <person name="Fogelqvist J."/>
            <person name="Knaust A."/>
            <person name="Julke S."/>
            <person name="Lilja T."/>
            <person name="Dhandapani V."/>
            <person name="Bonilla-Rosso G."/>
            <person name="Karlsson M."/>
            <person name="Shevchenko A."/>
            <person name="Choi S.R."/>
            <person name="Kim H.G."/>
            <person name="Park J.Y."/>
            <person name="Lim Y.P."/>
            <person name="Ludwig-Muller J."/>
            <person name="Dixelius C."/>
        </authorList>
    </citation>
    <scope>NUCLEOTIDE SEQUENCE</scope>
    <source>
        <tissue evidence="6">Potato root galls</tissue>
    </source>
</reference>
<dbReference type="GO" id="GO:0051301">
    <property type="term" value="P:cell division"/>
    <property type="evidence" value="ECO:0007669"/>
    <property type="project" value="UniProtKB-KW"/>
</dbReference>
<evidence type="ECO:0000256" key="1">
    <source>
        <dbReference type="ARBA" id="ARBA00022618"/>
    </source>
</evidence>
<evidence type="ECO:0000256" key="2">
    <source>
        <dbReference type="ARBA" id="ARBA00023127"/>
    </source>
</evidence>
<dbReference type="Gene3D" id="1.10.472.10">
    <property type="entry name" value="Cyclin-like"/>
    <property type="match status" value="2"/>
</dbReference>
<dbReference type="InterPro" id="IPR006671">
    <property type="entry name" value="Cyclin_N"/>
</dbReference>
<evidence type="ECO:0000259" key="5">
    <source>
        <dbReference type="SMART" id="SM00385"/>
    </source>
</evidence>
<feature type="domain" description="Cyclin-like" evidence="5">
    <location>
        <begin position="161"/>
        <end position="252"/>
    </location>
</feature>
<dbReference type="AlphaFoldDB" id="A0A0H5RBP7"/>
<evidence type="ECO:0000256" key="3">
    <source>
        <dbReference type="ARBA" id="ARBA00023306"/>
    </source>
</evidence>
<name>A0A0H5RBP7_9EUKA</name>
<protein>
    <recommendedName>
        <fullName evidence="5">Cyclin-like domain-containing protein</fullName>
    </recommendedName>
</protein>
<keyword evidence="1" id="KW-0132">Cell division</keyword>
<proteinExistence type="inferred from homology"/>
<dbReference type="EMBL" id="HACM01005447">
    <property type="protein sequence ID" value="CRZ05889.1"/>
    <property type="molecule type" value="Transcribed_RNA"/>
</dbReference>
<sequence length="306" mass="35720">MALEEGLWDFDMIPSQLQQPDMSKEMYEIMIDNENRFYGGFNYMEYKEGFTYESRSRLIAWIREVGNQPSIEAQTIFMAVAILDRFFSIGDCIPKHWQLAAAASLFLASKYNDSKPIRVSILRNSMQEPFCKEDIYAMELMVLYRLDFEISIITSWEFASLFLDRLFQMLGRRDPILTKLTLYFLEICLENEISCEFFPSDIGGAALAVASWYRHHRLSKQQRTRFAKCCISIAIDEYDKTDVVECFRSIFALHNLIISRAATKSIVDRYGLNVYLRILPMPSLELCSTTREQLKHVTSTIRIVER</sequence>